<dbReference type="InterPro" id="IPR012951">
    <property type="entry name" value="BBE"/>
</dbReference>
<evidence type="ECO:0000259" key="1">
    <source>
        <dbReference type="Pfam" id="PF08031"/>
    </source>
</evidence>
<evidence type="ECO:0000313" key="3">
    <source>
        <dbReference type="Proteomes" id="UP001596119"/>
    </source>
</evidence>
<dbReference type="EMBL" id="JBHSQK010000099">
    <property type="protein sequence ID" value="MFC5952280.1"/>
    <property type="molecule type" value="Genomic_DNA"/>
</dbReference>
<proteinExistence type="predicted"/>
<comment type="caution">
    <text evidence="2">The sequence shown here is derived from an EMBL/GenBank/DDBJ whole genome shotgun (WGS) entry which is preliminary data.</text>
</comment>
<name>A0ABW1IG59_9PSEU</name>
<gene>
    <name evidence="2" type="ORF">ACFQH9_28845</name>
</gene>
<dbReference type="RefSeq" id="WP_379571030.1">
    <property type="nucleotide sequence ID" value="NZ_JBHSQK010000099.1"/>
</dbReference>
<organism evidence="2 3">
    <name type="scientific">Pseudonocardia lutea</name>
    <dbReference type="NCBI Taxonomy" id="2172015"/>
    <lineage>
        <taxon>Bacteria</taxon>
        <taxon>Bacillati</taxon>
        <taxon>Actinomycetota</taxon>
        <taxon>Actinomycetes</taxon>
        <taxon>Pseudonocardiales</taxon>
        <taxon>Pseudonocardiaceae</taxon>
        <taxon>Pseudonocardia</taxon>
    </lineage>
</organism>
<feature type="domain" description="Berberine/berberine-like" evidence="1">
    <location>
        <begin position="11"/>
        <end position="28"/>
    </location>
</feature>
<keyword evidence="3" id="KW-1185">Reference proteome</keyword>
<evidence type="ECO:0000313" key="2">
    <source>
        <dbReference type="EMBL" id="MFC5952280.1"/>
    </source>
</evidence>
<dbReference type="Pfam" id="PF08031">
    <property type="entry name" value="BBE"/>
    <property type="match status" value="1"/>
</dbReference>
<reference evidence="3" key="1">
    <citation type="journal article" date="2019" name="Int. J. Syst. Evol. Microbiol.">
        <title>The Global Catalogue of Microorganisms (GCM) 10K type strain sequencing project: providing services to taxonomists for standard genome sequencing and annotation.</title>
        <authorList>
            <consortium name="The Broad Institute Genomics Platform"/>
            <consortium name="The Broad Institute Genome Sequencing Center for Infectious Disease"/>
            <person name="Wu L."/>
            <person name="Ma J."/>
        </authorList>
    </citation>
    <scope>NUCLEOTIDE SEQUENCE [LARGE SCALE GENOMIC DNA]</scope>
    <source>
        <strain evidence="3">CGMCC 4.7397</strain>
    </source>
</reference>
<dbReference type="Proteomes" id="UP001596119">
    <property type="component" value="Unassembled WGS sequence"/>
</dbReference>
<protein>
    <submittedName>
        <fullName evidence="2">BBE domain-containing protein</fullName>
    </submittedName>
</protein>
<accession>A0ABW1IG59</accession>
<sequence length="30" mass="3581">MTAAQDRTCTRVKRRYDPTNLFRLNQNITP</sequence>